<organism evidence="8 9">
    <name type="scientific">Luteibaculum oceani</name>
    <dbReference type="NCBI Taxonomy" id="1294296"/>
    <lineage>
        <taxon>Bacteria</taxon>
        <taxon>Pseudomonadati</taxon>
        <taxon>Bacteroidota</taxon>
        <taxon>Flavobacteriia</taxon>
        <taxon>Flavobacteriales</taxon>
        <taxon>Luteibaculaceae</taxon>
        <taxon>Luteibaculum</taxon>
    </lineage>
</organism>
<dbReference type="PROSITE" id="PS51257">
    <property type="entry name" value="PROKAR_LIPOPROTEIN"/>
    <property type="match status" value="1"/>
</dbReference>
<name>A0A5C6VIC2_9FLAO</name>
<gene>
    <name evidence="8" type="ORF">FRX97_00225</name>
</gene>
<dbReference type="AlphaFoldDB" id="A0A5C6VIC2"/>
<dbReference type="GO" id="GO:0004222">
    <property type="term" value="F:metalloendopeptidase activity"/>
    <property type="evidence" value="ECO:0007669"/>
    <property type="project" value="InterPro"/>
</dbReference>
<keyword evidence="1 6" id="KW-0645">Protease</keyword>
<dbReference type="EMBL" id="VORB01000001">
    <property type="protein sequence ID" value="TXC85083.1"/>
    <property type="molecule type" value="Genomic_DNA"/>
</dbReference>
<evidence type="ECO:0000259" key="7">
    <source>
        <dbReference type="Pfam" id="PF01435"/>
    </source>
</evidence>
<dbReference type="Gene3D" id="3.30.2010.10">
    <property type="entry name" value="Metalloproteases ('zincins'), catalytic domain"/>
    <property type="match status" value="1"/>
</dbReference>
<sequence>MKLKQSITLIFIALLTLGACKKKDGGSPGFNLFSIEDDKRFGAQMDSTILASPNEYPVLSKNAYPQAYSYLENMRDKLLNSGQVTYKDEFDWEVKIIRDDETLNAFCTPGGYIYIYTGLIKYLDAEYELAGVLGHEMAHADLRHSTSQLTQQYGISALLGIVLGNNPGLLAEISAKLLFLKFNRNDEAQADDFSVRYMCPTDYQADGAAEFFAKLIAEQQAGGQPEFLSTHPNPENRVEDIRAKRQELGCEGTATYDQEYAAFINSLP</sequence>
<dbReference type="PANTHER" id="PTHR22726">
    <property type="entry name" value="METALLOENDOPEPTIDASE OMA1"/>
    <property type="match status" value="1"/>
</dbReference>
<dbReference type="GO" id="GO:0016020">
    <property type="term" value="C:membrane"/>
    <property type="evidence" value="ECO:0007669"/>
    <property type="project" value="TreeGrafter"/>
</dbReference>
<dbReference type="GO" id="GO:0051603">
    <property type="term" value="P:proteolysis involved in protein catabolic process"/>
    <property type="evidence" value="ECO:0007669"/>
    <property type="project" value="TreeGrafter"/>
</dbReference>
<dbReference type="InterPro" id="IPR051156">
    <property type="entry name" value="Mito/Outer_Membr_Metalloprot"/>
</dbReference>
<comment type="similarity">
    <text evidence="6">Belongs to the peptidase M48 family.</text>
</comment>
<dbReference type="RefSeq" id="WP_147012170.1">
    <property type="nucleotide sequence ID" value="NZ_VORB01000001.1"/>
</dbReference>
<comment type="cofactor">
    <cofactor evidence="6">
        <name>Zn(2+)</name>
        <dbReference type="ChEBI" id="CHEBI:29105"/>
    </cofactor>
    <text evidence="6">Binds 1 zinc ion per subunit.</text>
</comment>
<evidence type="ECO:0000256" key="2">
    <source>
        <dbReference type="ARBA" id="ARBA00022723"/>
    </source>
</evidence>
<feature type="domain" description="Peptidase M48" evidence="7">
    <location>
        <begin position="70"/>
        <end position="243"/>
    </location>
</feature>
<evidence type="ECO:0000313" key="8">
    <source>
        <dbReference type="EMBL" id="TXC85083.1"/>
    </source>
</evidence>
<evidence type="ECO:0000256" key="4">
    <source>
        <dbReference type="ARBA" id="ARBA00022833"/>
    </source>
</evidence>
<evidence type="ECO:0000256" key="6">
    <source>
        <dbReference type="RuleBase" id="RU003983"/>
    </source>
</evidence>
<dbReference type="PANTHER" id="PTHR22726:SF1">
    <property type="entry name" value="METALLOENDOPEPTIDASE OMA1, MITOCHONDRIAL"/>
    <property type="match status" value="1"/>
</dbReference>
<keyword evidence="4 6" id="KW-0862">Zinc</keyword>
<evidence type="ECO:0000256" key="5">
    <source>
        <dbReference type="ARBA" id="ARBA00023049"/>
    </source>
</evidence>
<evidence type="ECO:0000256" key="3">
    <source>
        <dbReference type="ARBA" id="ARBA00022801"/>
    </source>
</evidence>
<dbReference type="InterPro" id="IPR001915">
    <property type="entry name" value="Peptidase_M48"/>
</dbReference>
<keyword evidence="2" id="KW-0479">Metal-binding</keyword>
<comment type="caution">
    <text evidence="8">The sequence shown here is derived from an EMBL/GenBank/DDBJ whole genome shotgun (WGS) entry which is preliminary data.</text>
</comment>
<dbReference type="GO" id="GO:0046872">
    <property type="term" value="F:metal ion binding"/>
    <property type="evidence" value="ECO:0007669"/>
    <property type="project" value="UniProtKB-KW"/>
</dbReference>
<keyword evidence="5 6" id="KW-0482">Metalloprotease</keyword>
<dbReference type="OrthoDB" id="9810445at2"/>
<proteinExistence type="inferred from homology"/>
<evidence type="ECO:0000256" key="1">
    <source>
        <dbReference type="ARBA" id="ARBA00022670"/>
    </source>
</evidence>
<dbReference type="Pfam" id="PF01435">
    <property type="entry name" value="Peptidase_M48"/>
    <property type="match status" value="1"/>
</dbReference>
<accession>A0A5C6VIC2</accession>
<evidence type="ECO:0000313" key="9">
    <source>
        <dbReference type="Proteomes" id="UP000321168"/>
    </source>
</evidence>
<dbReference type="Proteomes" id="UP000321168">
    <property type="component" value="Unassembled WGS sequence"/>
</dbReference>
<keyword evidence="9" id="KW-1185">Reference proteome</keyword>
<keyword evidence="3 6" id="KW-0378">Hydrolase</keyword>
<reference evidence="8 9" key="1">
    <citation type="submission" date="2019-08" db="EMBL/GenBank/DDBJ databases">
        <title>Genome of Luteibaculum oceani JCM 18817.</title>
        <authorList>
            <person name="Bowman J.P."/>
        </authorList>
    </citation>
    <scope>NUCLEOTIDE SEQUENCE [LARGE SCALE GENOMIC DNA]</scope>
    <source>
        <strain evidence="8 9">JCM 18817</strain>
    </source>
</reference>
<protein>
    <submittedName>
        <fullName evidence="8">M48 family metalloprotease</fullName>
    </submittedName>
</protein>